<keyword evidence="1" id="KW-0677">Repeat</keyword>
<feature type="non-terminal residue" evidence="4">
    <location>
        <position position="282"/>
    </location>
</feature>
<feature type="transmembrane region" description="Helical" evidence="3">
    <location>
        <begin position="231"/>
        <end position="249"/>
    </location>
</feature>
<keyword evidence="3" id="KW-1133">Transmembrane helix</keyword>
<dbReference type="PANTHER" id="PTHR44227">
    <property type="match status" value="1"/>
</dbReference>
<organism evidence="4">
    <name type="scientific">marine metagenome</name>
    <dbReference type="NCBI Taxonomy" id="408172"/>
    <lineage>
        <taxon>unclassified sequences</taxon>
        <taxon>metagenomes</taxon>
        <taxon>ecological metagenomes</taxon>
    </lineage>
</organism>
<name>A0A382VYT0_9ZZZZ</name>
<keyword evidence="2" id="KW-0802">TPR repeat</keyword>
<evidence type="ECO:0000256" key="2">
    <source>
        <dbReference type="ARBA" id="ARBA00022803"/>
    </source>
</evidence>
<evidence type="ECO:0008006" key="5">
    <source>
        <dbReference type="Google" id="ProtNLM"/>
    </source>
</evidence>
<proteinExistence type="predicted"/>
<feature type="transmembrane region" description="Helical" evidence="3">
    <location>
        <begin position="189"/>
        <end position="219"/>
    </location>
</feature>
<dbReference type="AlphaFoldDB" id="A0A382VYT0"/>
<sequence length="282" mass="32075">MNMEKPGNLNAPFLKILPKVQALILITLCGLLVFFGTLHAPFQYDDAHAIVENPYIKNLSEFQNEVGVQNIFNRSILLLSFSINHEFGELNVFGFHLINIFIHICVGVLLFLIARELIPIEPSPKPPRLRHLPLLASAIHMLNPVNVQAVTYLSNRSSLLATLFYLLGFFYFIRFVHSLNLKENRFHKLLNGSLFLLFLFLGAGTKEIIITLPVIALTYLWLRVPRPDPKIFLVGTGLILFPLAAYLVHRYTQLGGIFKIQADPGSMSIDRVHYFLTQFHVL</sequence>
<keyword evidence="3" id="KW-0472">Membrane</keyword>
<feature type="transmembrane region" description="Helical" evidence="3">
    <location>
        <begin position="159"/>
        <end position="177"/>
    </location>
</feature>
<dbReference type="InterPro" id="IPR052346">
    <property type="entry name" value="O-mannosyl-transferase_TMTC"/>
</dbReference>
<evidence type="ECO:0000313" key="4">
    <source>
        <dbReference type="EMBL" id="SVD51175.1"/>
    </source>
</evidence>
<feature type="transmembrane region" description="Helical" evidence="3">
    <location>
        <begin position="20"/>
        <end position="38"/>
    </location>
</feature>
<protein>
    <recommendedName>
        <fullName evidence="5">Glycosyltransferase RgtA/B/C/D-like domain-containing protein</fullName>
    </recommendedName>
</protein>
<dbReference type="PANTHER" id="PTHR44227:SF3">
    <property type="entry name" value="PROTEIN O-MANNOSYL-TRANSFERASE TMTC4"/>
    <property type="match status" value="1"/>
</dbReference>
<feature type="transmembrane region" description="Helical" evidence="3">
    <location>
        <begin position="93"/>
        <end position="113"/>
    </location>
</feature>
<reference evidence="4" key="1">
    <citation type="submission" date="2018-05" db="EMBL/GenBank/DDBJ databases">
        <authorList>
            <person name="Lanie J.A."/>
            <person name="Ng W.-L."/>
            <person name="Kazmierczak K.M."/>
            <person name="Andrzejewski T.M."/>
            <person name="Davidsen T.M."/>
            <person name="Wayne K.J."/>
            <person name="Tettelin H."/>
            <person name="Glass J.I."/>
            <person name="Rusch D."/>
            <person name="Podicherti R."/>
            <person name="Tsui H.-C.T."/>
            <person name="Winkler M.E."/>
        </authorList>
    </citation>
    <scope>NUCLEOTIDE SEQUENCE</scope>
</reference>
<accession>A0A382VYT0</accession>
<evidence type="ECO:0000256" key="1">
    <source>
        <dbReference type="ARBA" id="ARBA00022737"/>
    </source>
</evidence>
<dbReference type="EMBL" id="UINC01155367">
    <property type="protein sequence ID" value="SVD51175.1"/>
    <property type="molecule type" value="Genomic_DNA"/>
</dbReference>
<evidence type="ECO:0000256" key="3">
    <source>
        <dbReference type="SAM" id="Phobius"/>
    </source>
</evidence>
<gene>
    <name evidence="4" type="ORF">METZ01_LOCUS404029</name>
</gene>
<keyword evidence="3" id="KW-0812">Transmembrane</keyword>